<comment type="similarity">
    <text evidence="4">Belongs to the CRWN family.</text>
</comment>
<feature type="coiled-coil region" evidence="5">
    <location>
        <begin position="273"/>
        <end position="300"/>
    </location>
</feature>
<dbReference type="GO" id="GO:0005652">
    <property type="term" value="C:nuclear lamina"/>
    <property type="evidence" value="ECO:0007669"/>
    <property type="project" value="UniProtKB-SubCell"/>
</dbReference>
<keyword evidence="7" id="KW-1185">Reference proteome</keyword>
<evidence type="ECO:0000256" key="2">
    <source>
        <dbReference type="ARBA" id="ARBA00023242"/>
    </source>
</evidence>
<reference evidence="6 7" key="1">
    <citation type="journal article" date="2023" name="Hortic Res">
        <title>Pangenome of water caltrop reveals structural variations and asymmetric subgenome divergence after allopolyploidization.</title>
        <authorList>
            <person name="Zhang X."/>
            <person name="Chen Y."/>
            <person name="Wang L."/>
            <person name="Yuan Y."/>
            <person name="Fang M."/>
            <person name="Shi L."/>
            <person name="Lu R."/>
            <person name="Comes H.P."/>
            <person name="Ma Y."/>
            <person name="Chen Y."/>
            <person name="Huang G."/>
            <person name="Zhou Y."/>
            <person name="Zheng Z."/>
            <person name="Qiu Y."/>
        </authorList>
    </citation>
    <scope>NUCLEOTIDE SEQUENCE [LARGE SCALE GENOMIC DNA]</scope>
    <source>
        <strain evidence="6">F231</strain>
    </source>
</reference>
<dbReference type="InterPro" id="IPR040418">
    <property type="entry name" value="CRWN"/>
</dbReference>
<dbReference type="EMBL" id="JAXQNO010000022">
    <property type="protein sequence ID" value="KAK4767145.1"/>
    <property type="molecule type" value="Genomic_DNA"/>
</dbReference>
<comment type="caution">
    <text evidence="6">The sequence shown here is derived from an EMBL/GenBank/DDBJ whole genome shotgun (WGS) entry which is preliminary data.</text>
</comment>
<gene>
    <name evidence="6" type="ORF">SAY86_014895</name>
</gene>
<dbReference type="GO" id="GO:0006997">
    <property type="term" value="P:nucleus organization"/>
    <property type="evidence" value="ECO:0007669"/>
    <property type="project" value="InterPro"/>
</dbReference>
<evidence type="ECO:0000256" key="5">
    <source>
        <dbReference type="SAM" id="Coils"/>
    </source>
</evidence>
<sequence length="316" mass="36473">MESPQSRRFSVIPSSQRLSLTPGCRVLERPFGDETIWKRFKEAGFDEESIKRRDKAALIAYIAKLEVEIYDHQDQMGLLILGNKELTSRLEQLKVSVDAAKLKHKHDQATHVSALSDARKREESLKKALGVEKECIANIEKALHEMRAESAETKVSAQNNLSEARSMMEDAQNKLFEAESKLRAAESLEIDASRYRQYAERKLQEIEARENDFRNCTLSFNSECDKKENEILLERKSLGERQTILHHKEKRLLEAQALLSEREEYIVTRSIALAQIEKELEAAKHEHEKQRIALNNERSDFDLRAVSLSEREQVTI</sequence>
<keyword evidence="1 5" id="KW-0175">Coiled coil</keyword>
<proteinExistence type="inferred from homology"/>
<evidence type="ECO:0000313" key="7">
    <source>
        <dbReference type="Proteomes" id="UP001346149"/>
    </source>
</evidence>
<feature type="coiled-coil region" evidence="5">
    <location>
        <begin position="154"/>
        <end position="188"/>
    </location>
</feature>
<dbReference type="AlphaFoldDB" id="A0AAN7KI50"/>
<name>A0AAN7KI50_TRANT</name>
<evidence type="ECO:0000256" key="4">
    <source>
        <dbReference type="ARBA" id="ARBA00024208"/>
    </source>
</evidence>
<evidence type="ECO:0000313" key="6">
    <source>
        <dbReference type="EMBL" id="KAK4767145.1"/>
    </source>
</evidence>
<dbReference type="Proteomes" id="UP001346149">
    <property type="component" value="Unassembled WGS sequence"/>
</dbReference>
<dbReference type="PANTHER" id="PTHR31908">
    <property type="entry name" value="PROTEIN CROWDED NUCLEI 4"/>
    <property type="match status" value="1"/>
</dbReference>
<accession>A0AAN7KI50</accession>
<dbReference type="PANTHER" id="PTHR31908:SF2">
    <property type="entry name" value="PROTEIN CROWDED NUCLEI 4"/>
    <property type="match status" value="1"/>
</dbReference>
<organism evidence="6 7">
    <name type="scientific">Trapa natans</name>
    <name type="common">Water chestnut</name>
    <dbReference type="NCBI Taxonomy" id="22666"/>
    <lineage>
        <taxon>Eukaryota</taxon>
        <taxon>Viridiplantae</taxon>
        <taxon>Streptophyta</taxon>
        <taxon>Embryophyta</taxon>
        <taxon>Tracheophyta</taxon>
        <taxon>Spermatophyta</taxon>
        <taxon>Magnoliopsida</taxon>
        <taxon>eudicotyledons</taxon>
        <taxon>Gunneridae</taxon>
        <taxon>Pentapetalae</taxon>
        <taxon>rosids</taxon>
        <taxon>malvids</taxon>
        <taxon>Myrtales</taxon>
        <taxon>Lythraceae</taxon>
        <taxon>Trapa</taxon>
    </lineage>
</organism>
<keyword evidence="2" id="KW-0539">Nucleus</keyword>
<comment type="subcellular location">
    <subcellularLocation>
        <location evidence="3">Nucleus lamina</location>
    </subcellularLocation>
</comment>
<evidence type="ECO:0000256" key="1">
    <source>
        <dbReference type="ARBA" id="ARBA00023054"/>
    </source>
</evidence>
<evidence type="ECO:0000256" key="3">
    <source>
        <dbReference type="ARBA" id="ARBA00024186"/>
    </source>
</evidence>
<protein>
    <submittedName>
        <fullName evidence="6">Uncharacterized protein</fullName>
    </submittedName>
</protein>